<protein>
    <submittedName>
        <fullName evidence="5">Glycosyltransferase</fullName>
    </submittedName>
</protein>
<keyword evidence="2" id="KW-0328">Glycosyltransferase</keyword>
<dbReference type="RefSeq" id="WP_208055120.1">
    <property type="nucleotide sequence ID" value="NZ_JAGEMK010000002.1"/>
</dbReference>
<comment type="caution">
    <text evidence="5">The sequence shown here is derived from an EMBL/GenBank/DDBJ whole genome shotgun (WGS) entry which is preliminary data.</text>
</comment>
<dbReference type="SUPFAM" id="SSF53756">
    <property type="entry name" value="UDP-Glycosyltransferase/glycogen phosphorylase"/>
    <property type="match status" value="1"/>
</dbReference>
<name>A0A939LN90_9CELL</name>
<dbReference type="GO" id="GO:0016757">
    <property type="term" value="F:glycosyltransferase activity"/>
    <property type="evidence" value="ECO:0007669"/>
    <property type="project" value="UniProtKB-KW"/>
</dbReference>
<evidence type="ECO:0000259" key="4">
    <source>
        <dbReference type="Pfam" id="PF00534"/>
    </source>
</evidence>
<evidence type="ECO:0000256" key="3">
    <source>
        <dbReference type="ARBA" id="ARBA00022679"/>
    </source>
</evidence>
<dbReference type="Pfam" id="PF00534">
    <property type="entry name" value="Glycos_transf_1"/>
    <property type="match status" value="1"/>
</dbReference>
<dbReference type="InterPro" id="IPR001296">
    <property type="entry name" value="Glyco_trans_1"/>
</dbReference>
<evidence type="ECO:0000256" key="2">
    <source>
        <dbReference type="ARBA" id="ARBA00022676"/>
    </source>
</evidence>
<proteinExistence type="inferred from homology"/>
<dbReference type="EMBL" id="JAGEMK010000002">
    <property type="protein sequence ID" value="MBO1751467.1"/>
    <property type="molecule type" value="Genomic_DNA"/>
</dbReference>
<dbReference type="Gene3D" id="3.40.50.2000">
    <property type="entry name" value="Glycogen Phosphorylase B"/>
    <property type="match status" value="2"/>
</dbReference>
<reference evidence="5" key="1">
    <citation type="submission" date="2021-03" db="EMBL/GenBank/DDBJ databases">
        <title>Actinotalea soli sp. nov., isolated from soil.</title>
        <authorList>
            <person name="Ping W."/>
            <person name="Zhang J."/>
        </authorList>
    </citation>
    <scope>NUCLEOTIDE SEQUENCE</scope>
    <source>
        <strain evidence="5">BY-33</strain>
    </source>
</reference>
<keyword evidence="3" id="KW-0808">Transferase</keyword>
<feature type="domain" description="Glycosyl transferase family 1" evidence="4">
    <location>
        <begin position="241"/>
        <end position="401"/>
    </location>
</feature>
<organism evidence="5 6">
    <name type="scientific">Actinotalea soli</name>
    <dbReference type="NCBI Taxonomy" id="2819234"/>
    <lineage>
        <taxon>Bacteria</taxon>
        <taxon>Bacillati</taxon>
        <taxon>Actinomycetota</taxon>
        <taxon>Actinomycetes</taxon>
        <taxon>Micrococcales</taxon>
        <taxon>Cellulomonadaceae</taxon>
        <taxon>Actinotalea</taxon>
    </lineage>
</organism>
<evidence type="ECO:0000313" key="5">
    <source>
        <dbReference type="EMBL" id="MBO1751467.1"/>
    </source>
</evidence>
<gene>
    <name evidence="5" type="ORF">J4G33_06580</name>
</gene>
<comment type="similarity">
    <text evidence="1">Belongs to the glycosyltransferase group 1 family. Glycosyltransferase 4 subfamily.</text>
</comment>
<dbReference type="PANTHER" id="PTHR12526">
    <property type="entry name" value="GLYCOSYLTRANSFERASE"/>
    <property type="match status" value="1"/>
</dbReference>
<keyword evidence="6" id="KW-1185">Reference proteome</keyword>
<evidence type="ECO:0000313" key="6">
    <source>
        <dbReference type="Proteomes" id="UP000664209"/>
    </source>
</evidence>
<dbReference type="Proteomes" id="UP000664209">
    <property type="component" value="Unassembled WGS sequence"/>
</dbReference>
<dbReference type="AlphaFoldDB" id="A0A939LN90"/>
<accession>A0A939LN90</accession>
<evidence type="ECO:0000256" key="1">
    <source>
        <dbReference type="ARBA" id="ARBA00009481"/>
    </source>
</evidence>
<dbReference type="PANTHER" id="PTHR12526:SF640">
    <property type="entry name" value="COLANIC ACID BIOSYNTHESIS GLYCOSYLTRANSFERASE WCAL-RELATED"/>
    <property type="match status" value="1"/>
</dbReference>
<sequence>MTRPTRRLVIVVRADPVICGHSGEARNLAEAALDRGFDEVRIVTWPIDRLVETGLPLKPLDRVLPYSAGIHVERPEPVGDYKVPDGRYLAGLTGRLVELFTDGVPTVAMSLYLSPHAMAVADAVRIARATGLPVDVTTVAEAVGSDVTNVVRACVEEGRWGAAAHVLTSYLEHDVCLAVSEYTREIIVAEAEAIDARHGTTFAAQCRERVAISYPAIDTSAYLDLDPRDGREVLERRGLEHDGYLLFLSRLSAAKGVDDLIAGFEHSQAHHDVRLVVAGNGPEAKRLRAIASTSTVAHRITFLDDVDDAEKPHLMAHAAAYVLPSKPLPEFTETFGIALVEKMLAGGGPVITTDTGGIGEAVGDCAVIVPVEDPAAIAKALDEVLALGAEQRAEAEAAAREHALQFDRVAILDRILERL</sequence>